<proteinExistence type="predicted"/>
<sequence>MQKRLNPEQVLFLAVFVMIVLAAYEFLLPDFTYKSIIFIALGGVSAYLGGTLSTKIIKSQ</sequence>
<protein>
    <submittedName>
        <fullName evidence="2">Sulfatase</fullName>
    </submittedName>
</protein>
<dbReference type="OrthoDB" id="2973946at2"/>
<evidence type="ECO:0000313" key="2">
    <source>
        <dbReference type="EMBL" id="GAQ17693.1"/>
    </source>
</evidence>
<dbReference type="AlphaFoldDB" id="A0A0U9HZ54"/>
<feature type="transmembrane region" description="Helical" evidence="1">
    <location>
        <begin position="9"/>
        <end position="27"/>
    </location>
</feature>
<keyword evidence="1" id="KW-1133">Transmembrane helix</keyword>
<keyword evidence="1" id="KW-0472">Membrane</keyword>
<comment type="caution">
    <text evidence="2">The sequence shown here is derived from an EMBL/GenBank/DDBJ whole genome shotgun (WGS) entry which is preliminary data.</text>
</comment>
<dbReference type="EMBL" id="BBXV01000019">
    <property type="protein sequence ID" value="GAQ17693.1"/>
    <property type="molecule type" value="Genomic_DNA"/>
</dbReference>
<keyword evidence="1" id="KW-0812">Transmembrane</keyword>
<evidence type="ECO:0000313" key="3">
    <source>
        <dbReference type="Proteomes" id="UP000052946"/>
    </source>
</evidence>
<dbReference type="Proteomes" id="UP000052946">
    <property type="component" value="Unassembled WGS sequence"/>
</dbReference>
<reference evidence="2 3" key="2">
    <citation type="journal article" date="2016" name="Genome Announc.">
        <title>Draft Genome Sequence of Oceanobacillus picturae Heshi-B3, Isolated from Fermented Rice Bran in a Traditional Japanese Seafood Dish.</title>
        <authorList>
            <person name="Akuzawa S."/>
            <person name="Nagaoka J."/>
            <person name="Kanekatsu M."/>
            <person name="Kanesaki Y."/>
            <person name="Suzuki T."/>
        </authorList>
    </citation>
    <scope>NUCLEOTIDE SEQUENCE [LARGE SCALE GENOMIC DNA]</scope>
    <source>
        <strain evidence="2 3">Heshi-B3</strain>
    </source>
</reference>
<name>A0A0U9HZ54_9BACI</name>
<reference evidence="3" key="1">
    <citation type="submission" date="2015-07" db="EMBL/GenBank/DDBJ databases">
        <title>Draft Genome Sequence of Oceanobacillus picturae Heshi-B3 that Was Isolated from Fermented Rice Bran with Aging Salted Mackerel, Which Was Named Heshiko as Traditional Fermented Seafood in Japan.</title>
        <authorList>
            <person name="Akuzawa S."/>
            <person name="Nakagawa J."/>
            <person name="Kanekatsu T."/>
            <person name="Kanesaki Y."/>
            <person name="Suzuki T."/>
        </authorList>
    </citation>
    <scope>NUCLEOTIDE SEQUENCE [LARGE SCALE GENOMIC DNA]</scope>
    <source>
        <strain evidence="3">Heshi-B3</strain>
    </source>
</reference>
<organism evidence="2 3">
    <name type="scientific">Oceanobacillus picturae</name>
    <dbReference type="NCBI Taxonomy" id="171693"/>
    <lineage>
        <taxon>Bacteria</taxon>
        <taxon>Bacillati</taxon>
        <taxon>Bacillota</taxon>
        <taxon>Bacilli</taxon>
        <taxon>Bacillales</taxon>
        <taxon>Bacillaceae</taxon>
        <taxon>Oceanobacillus</taxon>
    </lineage>
</organism>
<accession>A0A0U9HZ54</accession>
<feature type="transmembrane region" description="Helical" evidence="1">
    <location>
        <begin position="33"/>
        <end position="52"/>
    </location>
</feature>
<gene>
    <name evidence="2" type="ORF">OPHB3_1618</name>
</gene>
<dbReference type="RefSeq" id="WP_058949974.1">
    <property type="nucleotide sequence ID" value="NZ_BBXV01000019.1"/>
</dbReference>
<evidence type="ECO:0000256" key="1">
    <source>
        <dbReference type="SAM" id="Phobius"/>
    </source>
</evidence>